<proteinExistence type="predicted"/>
<dbReference type="Gene3D" id="2.120.10.30">
    <property type="entry name" value="TolB, C-terminal domain"/>
    <property type="match status" value="1"/>
</dbReference>
<reference evidence="2" key="1">
    <citation type="submission" date="2022-10" db="EMBL/GenBank/DDBJ databases">
        <title>Chryseobacterium babae sp. nov. isolated from the gut of the beetle Oryctes rhinoceros, and Chryseobacterium kimseyorum sp. nov., isolated from a stick insect rearing cage.</title>
        <authorList>
            <person name="Shelomi M."/>
            <person name="Han C.-J."/>
            <person name="Chen W.-M."/>
            <person name="Chen H.-K."/>
            <person name="Liaw S.-J."/>
            <person name="Muhle E."/>
            <person name="Clermont D."/>
        </authorList>
    </citation>
    <scope>NUCLEOTIDE SEQUENCE</scope>
    <source>
        <strain evidence="2">09-1422</strain>
    </source>
</reference>
<evidence type="ECO:0000259" key="1">
    <source>
        <dbReference type="PROSITE" id="PS51662"/>
    </source>
</evidence>
<gene>
    <name evidence="2" type="ORF">OMO38_16380</name>
</gene>
<feature type="domain" description="BPP" evidence="1">
    <location>
        <begin position="8"/>
        <end position="325"/>
    </location>
</feature>
<dbReference type="EMBL" id="JAPDHW010000014">
    <property type="protein sequence ID" value="MCW3170104.1"/>
    <property type="molecule type" value="Genomic_DNA"/>
</dbReference>
<comment type="caution">
    <text evidence="2">The sequence shown here is derived from an EMBL/GenBank/DDBJ whole genome shotgun (WGS) entry which is preliminary data.</text>
</comment>
<protein>
    <submittedName>
        <fullName evidence="2">Phytase</fullName>
    </submittedName>
</protein>
<dbReference type="InterPro" id="IPR003431">
    <property type="entry name" value="B-propeller_Phytase"/>
</dbReference>
<dbReference type="PROSITE" id="PS51662">
    <property type="entry name" value="BP_PHYTASE"/>
    <property type="match status" value="1"/>
</dbReference>
<accession>A0ABT3I219</accession>
<dbReference type="InterPro" id="IPR011042">
    <property type="entry name" value="6-blade_b-propeller_TolB-like"/>
</dbReference>
<keyword evidence="3" id="KW-1185">Reference proteome</keyword>
<name>A0ABT3I219_9FLAO</name>
<dbReference type="Proteomes" id="UP001163731">
    <property type="component" value="Unassembled WGS sequence"/>
</dbReference>
<dbReference type="SUPFAM" id="SSF50956">
    <property type="entry name" value="Thermostable phytase (3-phytase)"/>
    <property type="match status" value="1"/>
</dbReference>
<sequence>MLAMLTSCSVFKNNKNALKPDIVTEKVMFDTDDPAIWINPDDASKSIIVGTDKQTGGGLYAFDLEGKILNKVTGLGRPNNVDIGYGLSLNGKSIDFAVVTERDTDKVRIYSVPDLKEIGEFSVFDGEELRSPMGISLYKTPESNEIYVIVGRKTGPSGQYLWQYKLSDDQGKIKAEVVRKFGQFSGLKEIESIAVDAELGFIYYSDEMFGVHIYQADPAKGDEEILLFGKGDFKRDIEGISIYPTEPGKGYILISNQQADTFNVYLRENPAKGKIAEIPFSTSESDGSDVTAIPLGDRFPKGVFVAMSNGKVFHYYDWRKIEEQIKKAQ</sequence>
<evidence type="ECO:0000313" key="2">
    <source>
        <dbReference type="EMBL" id="MCW3170104.1"/>
    </source>
</evidence>
<dbReference type="Pfam" id="PF02333">
    <property type="entry name" value="Phytase"/>
    <property type="match status" value="1"/>
</dbReference>
<organism evidence="2 3">
    <name type="scientific">Chryseobacterium kimseyorum</name>
    <dbReference type="NCBI Taxonomy" id="2984028"/>
    <lineage>
        <taxon>Bacteria</taxon>
        <taxon>Pseudomonadati</taxon>
        <taxon>Bacteroidota</taxon>
        <taxon>Flavobacteriia</taxon>
        <taxon>Flavobacteriales</taxon>
        <taxon>Weeksellaceae</taxon>
        <taxon>Chryseobacterium group</taxon>
        <taxon>Chryseobacterium</taxon>
    </lineage>
</organism>
<evidence type="ECO:0000313" key="3">
    <source>
        <dbReference type="Proteomes" id="UP001163731"/>
    </source>
</evidence>